<evidence type="ECO:0000256" key="5">
    <source>
        <dbReference type="ARBA" id="ARBA00023277"/>
    </source>
</evidence>
<comment type="catalytic activity">
    <reaction evidence="1">
        <text>Endohydrolysis of (1-&gt;4)-alpha-D-glucosidic linkages in polysaccharides containing three or more (1-&gt;4)-alpha-linked D-glucose units.</text>
        <dbReference type="EC" id="3.2.1.1"/>
    </reaction>
</comment>
<dbReference type="Pfam" id="PF07821">
    <property type="entry name" value="Alpha-amyl_C2"/>
    <property type="match status" value="1"/>
</dbReference>
<dbReference type="EMBL" id="JAQIZT010000014">
    <property type="protein sequence ID" value="KAJ6971708.1"/>
    <property type="molecule type" value="Genomic_DNA"/>
</dbReference>
<accession>A0AAD6PZM5</accession>
<dbReference type="Proteomes" id="UP001164929">
    <property type="component" value="Chromosome 14"/>
</dbReference>
<comment type="cofactor">
    <cofactor evidence="2">
        <name>Ca(2+)</name>
        <dbReference type="ChEBI" id="CHEBI:29108"/>
    </cofactor>
</comment>
<organism evidence="8 9">
    <name type="scientific">Populus alba x Populus x berolinensis</name>
    <dbReference type="NCBI Taxonomy" id="444605"/>
    <lineage>
        <taxon>Eukaryota</taxon>
        <taxon>Viridiplantae</taxon>
        <taxon>Streptophyta</taxon>
        <taxon>Embryophyta</taxon>
        <taxon>Tracheophyta</taxon>
        <taxon>Spermatophyta</taxon>
        <taxon>Magnoliopsida</taxon>
        <taxon>eudicotyledons</taxon>
        <taxon>Gunneridae</taxon>
        <taxon>Pentapetalae</taxon>
        <taxon>rosids</taxon>
        <taxon>fabids</taxon>
        <taxon>Malpighiales</taxon>
        <taxon>Salicaceae</taxon>
        <taxon>Saliceae</taxon>
        <taxon>Populus</taxon>
    </lineage>
</organism>
<evidence type="ECO:0000256" key="3">
    <source>
        <dbReference type="ARBA" id="ARBA00012595"/>
    </source>
</evidence>
<evidence type="ECO:0000259" key="7">
    <source>
        <dbReference type="SMART" id="SM00810"/>
    </source>
</evidence>
<proteinExistence type="predicted"/>
<dbReference type="EC" id="3.2.1.1" evidence="3"/>
<dbReference type="GO" id="GO:0005509">
    <property type="term" value="F:calcium ion binding"/>
    <property type="evidence" value="ECO:0007669"/>
    <property type="project" value="InterPro"/>
</dbReference>
<evidence type="ECO:0000256" key="1">
    <source>
        <dbReference type="ARBA" id="ARBA00000548"/>
    </source>
</evidence>
<dbReference type="AlphaFoldDB" id="A0AAD6PZM5"/>
<dbReference type="GO" id="GO:0004556">
    <property type="term" value="F:alpha-amylase activity"/>
    <property type="evidence" value="ECO:0007669"/>
    <property type="project" value="UniProtKB-EC"/>
</dbReference>
<dbReference type="GO" id="GO:0005975">
    <property type="term" value="P:carbohydrate metabolic process"/>
    <property type="evidence" value="ECO:0007669"/>
    <property type="project" value="InterPro"/>
</dbReference>
<evidence type="ECO:0000256" key="4">
    <source>
        <dbReference type="ARBA" id="ARBA00022801"/>
    </source>
</evidence>
<sequence>MNFQDATSQFPAGVSPKVNELLASVECGYHKVNGNLTTFYHHHTGMVKIMTALTGSTNTSINYLSSKSTPLVHIMHAGGICKIKNPQLRRERDCLTACLHLYKLLVFIPSVRSLGQSPEQLPLKPLGLREKLTGLASASTVNILASDADLYVAAINDNLTMKIGPKTDLGNLIPSNFQVATSGTDHCVNQRQKGNSETGSASPKLHIIRPKTSEELRKYTSMVWMFFSRPSQCQSQALEEGNPIGNLLNVHIVNNIAPLNIPQ</sequence>
<feature type="domain" description="Alpha-amylase C-terminal beta-sheet" evidence="7">
    <location>
        <begin position="131"/>
        <end position="191"/>
    </location>
</feature>
<evidence type="ECO:0000256" key="2">
    <source>
        <dbReference type="ARBA" id="ARBA00001913"/>
    </source>
</evidence>
<keyword evidence="5" id="KW-0119">Carbohydrate metabolism</keyword>
<evidence type="ECO:0000313" key="9">
    <source>
        <dbReference type="Proteomes" id="UP001164929"/>
    </source>
</evidence>
<evidence type="ECO:0000313" key="8">
    <source>
        <dbReference type="EMBL" id="KAJ6971708.1"/>
    </source>
</evidence>
<dbReference type="InterPro" id="IPR013780">
    <property type="entry name" value="Glyco_hydro_b"/>
</dbReference>
<comment type="caution">
    <text evidence="8">The sequence shown here is derived from an EMBL/GenBank/DDBJ whole genome shotgun (WGS) entry which is preliminary data.</text>
</comment>
<protein>
    <recommendedName>
        <fullName evidence="3">alpha-amylase</fullName>
        <ecNumber evidence="3">3.2.1.1</ecNumber>
    </recommendedName>
</protein>
<keyword evidence="6" id="KW-0326">Glycosidase</keyword>
<evidence type="ECO:0000256" key="6">
    <source>
        <dbReference type="ARBA" id="ARBA00023295"/>
    </source>
</evidence>
<keyword evidence="9" id="KW-1185">Reference proteome</keyword>
<dbReference type="Gene3D" id="2.60.40.1180">
    <property type="entry name" value="Golgi alpha-mannosidase II"/>
    <property type="match status" value="1"/>
</dbReference>
<name>A0AAD6PZM5_9ROSI</name>
<dbReference type="SMART" id="SM00810">
    <property type="entry name" value="Alpha-amyl_C2"/>
    <property type="match status" value="1"/>
</dbReference>
<dbReference type="InterPro" id="IPR012850">
    <property type="entry name" value="A-amylase_bs_C"/>
</dbReference>
<dbReference type="SUPFAM" id="SSF51011">
    <property type="entry name" value="Glycosyl hydrolase domain"/>
    <property type="match status" value="1"/>
</dbReference>
<keyword evidence="4" id="KW-0378">Hydrolase</keyword>
<reference evidence="8" key="1">
    <citation type="journal article" date="2023" name="Mol. Ecol. Resour.">
        <title>Chromosome-level genome assembly of a triploid poplar Populus alba 'Berolinensis'.</title>
        <authorList>
            <person name="Chen S."/>
            <person name="Yu Y."/>
            <person name="Wang X."/>
            <person name="Wang S."/>
            <person name="Zhang T."/>
            <person name="Zhou Y."/>
            <person name="He R."/>
            <person name="Meng N."/>
            <person name="Wang Y."/>
            <person name="Liu W."/>
            <person name="Liu Z."/>
            <person name="Liu J."/>
            <person name="Guo Q."/>
            <person name="Huang H."/>
            <person name="Sederoff R.R."/>
            <person name="Wang G."/>
            <person name="Qu G."/>
            <person name="Chen S."/>
        </authorList>
    </citation>
    <scope>NUCLEOTIDE SEQUENCE</scope>
    <source>
        <strain evidence="8">SC-2020</strain>
    </source>
</reference>
<gene>
    <name evidence="8" type="ORF">NC653_032284</name>
</gene>